<evidence type="ECO:0000313" key="2">
    <source>
        <dbReference type="EMBL" id="MBW7460736.1"/>
    </source>
</evidence>
<keyword evidence="3" id="KW-1185">Reference proteome</keyword>
<dbReference type="SUPFAM" id="SSF52540">
    <property type="entry name" value="P-loop containing nucleoside triphosphate hydrolases"/>
    <property type="match status" value="1"/>
</dbReference>
<dbReference type="Proteomes" id="UP001519887">
    <property type="component" value="Unassembled WGS sequence"/>
</dbReference>
<organism evidence="2 3">
    <name type="scientific">Paenibacillus sepulcri</name>
    <dbReference type="NCBI Taxonomy" id="359917"/>
    <lineage>
        <taxon>Bacteria</taxon>
        <taxon>Bacillati</taxon>
        <taxon>Bacillota</taxon>
        <taxon>Bacilli</taxon>
        <taxon>Bacillales</taxon>
        <taxon>Paenibacillaceae</taxon>
        <taxon>Paenibacillus</taxon>
    </lineage>
</organism>
<reference evidence="2 3" key="1">
    <citation type="submission" date="2021-07" db="EMBL/GenBank/DDBJ databases">
        <title>Paenibacillus radiodurans sp. nov., isolated from the southeastern edge of Tengger Desert.</title>
        <authorList>
            <person name="Zhang G."/>
        </authorList>
    </citation>
    <scope>NUCLEOTIDE SEQUENCE [LARGE SCALE GENOMIC DNA]</scope>
    <source>
        <strain evidence="2 3">CCM 7311</strain>
    </source>
</reference>
<dbReference type="EMBL" id="JAHZIK010002425">
    <property type="protein sequence ID" value="MBW7460736.1"/>
    <property type="molecule type" value="Genomic_DNA"/>
</dbReference>
<dbReference type="GO" id="GO:0005524">
    <property type="term" value="F:ATP binding"/>
    <property type="evidence" value="ECO:0007669"/>
    <property type="project" value="UniProtKB-KW"/>
</dbReference>
<feature type="domain" description="UvrD-like helicase C-terminal" evidence="1">
    <location>
        <begin position="60"/>
        <end position="109"/>
    </location>
</feature>
<feature type="non-terminal residue" evidence="2">
    <location>
        <position position="1"/>
    </location>
</feature>
<dbReference type="InterPro" id="IPR027785">
    <property type="entry name" value="UvrD-like_helicase_C"/>
</dbReference>
<evidence type="ECO:0000313" key="3">
    <source>
        <dbReference type="Proteomes" id="UP001519887"/>
    </source>
</evidence>
<evidence type="ECO:0000259" key="1">
    <source>
        <dbReference type="Pfam" id="PF13538"/>
    </source>
</evidence>
<sequence length="122" mass="13518">EELHKLISGTVAGLLQAGHQTVAIICKTAAESMLAYRAFSEVIPGLHLVERESTTFESGVVVIPSYLAKGVEFDAVIVYNASAVQYGRESERRLFYTVCTRAMHELHLYAIGQWSPFIQLES</sequence>
<accession>A0ABS7CII2</accession>
<dbReference type="Pfam" id="PF13538">
    <property type="entry name" value="UvrD_C_2"/>
    <property type="match status" value="1"/>
</dbReference>
<gene>
    <name evidence="2" type="ORF">K0U00_42395</name>
</gene>
<name>A0ABS7CII2_9BACL</name>
<dbReference type="Gene3D" id="3.40.50.300">
    <property type="entry name" value="P-loop containing nucleotide triphosphate hydrolases"/>
    <property type="match status" value="1"/>
</dbReference>
<comment type="caution">
    <text evidence="2">The sequence shown here is derived from an EMBL/GenBank/DDBJ whole genome shotgun (WGS) entry which is preliminary data.</text>
</comment>
<proteinExistence type="predicted"/>
<keyword evidence="2" id="KW-0547">Nucleotide-binding</keyword>
<keyword evidence="2" id="KW-0067">ATP-binding</keyword>
<dbReference type="InterPro" id="IPR027417">
    <property type="entry name" value="P-loop_NTPase"/>
</dbReference>
<protein>
    <submittedName>
        <fullName evidence="2">ATP-binding domain-containing protein</fullName>
    </submittedName>
</protein>